<proteinExistence type="inferred from homology"/>
<dbReference type="FunFam" id="3.90.1150.10:FF:000021">
    <property type="entry name" value="Kynurenine--oxoglutarate transaminase 3"/>
    <property type="match status" value="1"/>
</dbReference>
<evidence type="ECO:0000256" key="5">
    <source>
        <dbReference type="ARBA" id="ARBA00022679"/>
    </source>
</evidence>
<dbReference type="EMBL" id="LIAE01010753">
    <property type="protein sequence ID" value="PAV55754.1"/>
    <property type="molecule type" value="Genomic_DNA"/>
</dbReference>
<keyword evidence="6" id="KW-0663">Pyridoxal phosphate</keyword>
<evidence type="ECO:0000259" key="8">
    <source>
        <dbReference type="Pfam" id="PF00155"/>
    </source>
</evidence>
<sequence>MASVSNIKSAEITQNVKPSVWVEFTQLAVEHKAVNLGQGFPDTPMPKFVADCMKHVAEHPEMVGWHQYTRGFGHARLVNVLAKLYGDVYGVKIDPMNEILVTVGAYMALYYAFNGWINKGDQVIIIEPAYDCYLPQVIACGGVPVPITMKLKKNATTSADYILDLNELESKINEKTKMIVVNNPHNPTGKLYTRQELEGIADLAKKYNLLVIADEVYEYHVWDTETIRMASLPGMWERTISVGSAGKVFSVTGWKTGWALAPAHLLGPLKTVHQNCIFTLNTPTQESLAQAFEKEVEIIAKDISQSYLRKGLSSELKAKRDRLASMLNKAGFKPIIPDSGYFMMADFSNFKGPFLEEKPGDDPLDFRFVRWLCKEKKLATIPPTAFYSEQFKKDNENLIRLCYFKKDETLDAAEKILDEFAKEQGLAK</sequence>
<evidence type="ECO:0000256" key="7">
    <source>
        <dbReference type="ARBA" id="ARBA00024016"/>
    </source>
</evidence>
<comment type="caution">
    <text evidence="9">The sequence shown here is derived from an EMBL/GenBank/DDBJ whole genome shotgun (WGS) entry which is preliminary data.</text>
</comment>
<dbReference type="FunFam" id="3.40.640.10:FF:000024">
    <property type="entry name" value="Kynurenine--oxoglutarate transaminase 3"/>
    <property type="match status" value="1"/>
</dbReference>
<evidence type="ECO:0000313" key="9">
    <source>
        <dbReference type="EMBL" id="PAV55754.1"/>
    </source>
</evidence>
<comment type="subunit">
    <text evidence="3">Homodimer.</text>
</comment>
<dbReference type="GO" id="GO:0005739">
    <property type="term" value="C:mitochondrion"/>
    <property type="evidence" value="ECO:0007669"/>
    <property type="project" value="TreeGrafter"/>
</dbReference>
<dbReference type="Gene3D" id="3.90.1150.10">
    <property type="entry name" value="Aspartate Aminotransferase, domain 1"/>
    <property type="match status" value="1"/>
</dbReference>
<dbReference type="InterPro" id="IPR015424">
    <property type="entry name" value="PyrdxlP-dep_Trfase"/>
</dbReference>
<dbReference type="Pfam" id="PF00155">
    <property type="entry name" value="Aminotran_1_2"/>
    <property type="match status" value="1"/>
</dbReference>
<dbReference type="InterPro" id="IPR051326">
    <property type="entry name" value="Kynurenine-oxoglutarate_AT"/>
</dbReference>
<accession>A0A2A2J2G4</accession>
<dbReference type="PANTHER" id="PTHR43807">
    <property type="entry name" value="FI04487P"/>
    <property type="match status" value="1"/>
</dbReference>
<dbReference type="InterPro" id="IPR015421">
    <property type="entry name" value="PyrdxlP-dep_Trfase_major"/>
</dbReference>
<dbReference type="GO" id="GO:0030170">
    <property type="term" value="F:pyridoxal phosphate binding"/>
    <property type="evidence" value="ECO:0007669"/>
    <property type="project" value="InterPro"/>
</dbReference>
<comment type="similarity">
    <text evidence="2">Belongs to the class-I pyridoxal-phosphate-dependent aminotransferase family.</text>
</comment>
<name>A0A2A2J2G4_9BILA</name>
<dbReference type="STRING" id="2018661.A0A2A2J2G4"/>
<dbReference type="Gene3D" id="3.40.640.10">
    <property type="entry name" value="Type I PLP-dependent aspartate aminotransferase-like (Major domain)"/>
    <property type="match status" value="1"/>
</dbReference>
<reference evidence="9 10" key="1">
    <citation type="journal article" date="2017" name="Curr. Biol.">
        <title>Genome architecture and evolution of a unichromosomal asexual nematode.</title>
        <authorList>
            <person name="Fradin H."/>
            <person name="Zegar C."/>
            <person name="Gutwein M."/>
            <person name="Lucas J."/>
            <person name="Kovtun M."/>
            <person name="Corcoran D."/>
            <person name="Baugh L.R."/>
            <person name="Kiontke K."/>
            <person name="Gunsalus K."/>
            <person name="Fitch D.H."/>
            <person name="Piano F."/>
        </authorList>
    </citation>
    <scope>NUCLEOTIDE SEQUENCE [LARGE SCALE GENOMIC DNA]</scope>
    <source>
        <strain evidence="9">PF1309</strain>
    </source>
</reference>
<comment type="cofactor">
    <cofactor evidence="1">
        <name>pyridoxal 5'-phosphate</name>
        <dbReference type="ChEBI" id="CHEBI:597326"/>
    </cofactor>
</comment>
<gene>
    <name evidence="9" type="ORF">WR25_03814</name>
</gene>
<dbReference type="CDD" id="cd00609">
    <property type="entry name" value="AAT_like"/>
    <property type="match status" value="1"/>
</dbReference>
<dbReference type="InterPro" id="IPR004839">
    <property type="entry name" value="Aminotransferase_I/II_large"/>
</dbReference>
<feature type="domain" description="Aminotransferase class I/classII large" evidence="8">
    <location>
        <begin position="33"/>
        <end position="413"/>
    </location>
</feature>
<dbReference type="GO" id="GO:0016212">
    <property type="term" value="F:kynurenine-oxoglutarate transaminase activity"/>
    <property type="evidence" value="ECO:0007669"/>
    <property type="project" value="TreeGrafter"/>
</dbReference>
<dbReference type="OrthoDB" id="2414662at2759"/>
<dbReference type="GO" id="GO:0097053">
    <property type="term" value="P:L-kynurenine catabolic process"/>
    <property type="evidence" value="ECO:0007669"/>
    <property type="project" value="UniProtKB-UniPathway"/>
</dbReference>
<dbReference type="SUPFAM" id="SSF53383">
    <property type="entry name" value="PLP-dependent transferases"/>
    <property type="match status" value="1"/>
</dbReference>
<keyword evidence="5" id="KW-0808">Transferase</keyword>
<organism evidence="9 10">
    <name type="scientific">Diploscapter pachys</name>
    <dbReference type="NCBI Taxonomy" id="2018661"/>
    <lineage>
        <taxon>Eukaryota</taxon>
        <taxon>Metazoa</taxon>
        <taxon>Ecdysozoa</taxon>
        <taxon>Nematoda</taxon>
        <taxon>Chromadorea</taxon>
        <taxon>Rhabditida</taxon>
        <taxon>Rhabditina</taxon>
        <taxon>Rhabditomorpha</taxon>
        <taxon>Rhabditoidea</taxon>
        <taxon>Rhabditidae</taxon>
        <taxon>Diploscapter</taxon>
    </lineage>
</organism>
<comment type="pathway">
    <text evidence="7">Amino-acid degradation; L-kynurenine degradation; kynurenate from L-kynurenine: step 1/2.</text>
</comment>
<evidence type="ECO:0000256" key="4">
    <source>
        <dbReference type="ARBA" id="ARBA00022576"/>
    </source>
</evidence>
<dbReference type="Proteomes" id="UP000218231">
    <property type="component" value="Unassembled WGS sequence"/>
</dbReference>
<evidence type="ECO:0000256" key="1">
    <source>
        <dbReference type="ARBA" id="ARBA00001933"/>
    </source>
</evidence>
<dbReference type="AlphaFoldDB" id="A0A2A2J2G4"/>
<dbReference type="InterPro" id="IPR015422">
    <property type="entry name" value="PyrdxlP-dep_Trfase_small"/>
</dbReference>
<keyword evidence="4" id="KW-0032">Aminotransferase</keyword>
<evidence type="ECO:0000256" key="6">
    <source>
        <dbReference type="ARBA" id="ARBA00022898"/>
    </source>
</evidence>
<keyword evidence="10" id="KW-1185">Reference proteome</keyword>
<evidence type="ECO:0000313" key="10">
    <source>
        <dbReference type="Proteomes" id="UP000218231"/>
    </source>
</evidence>
<protein>
    <recommendedName>
        <fullName evidence="8">Aminotransferase class I/classII large domain-containing protein</fullName>
    </recommendedName>
</protein>
<dbReference type="UniPathway" id="UPA00334">
    <property type="reaction ID" value="UER00726"/>
</dbReference>
<evidence type="ECO:0000256" key="3">
    <source>
        <dbReference type="ARBA" id="ARBA00011738"/>
    </source>
</evidence>
<evidence type="ECO:0000256" key="2">
    <source>
        <dbReference type="ARBA" id="ARBA00007441"/>
    </source>
</evidence>
<dbReference type="PANTHER" id="PTHR43807:SF20">
    <property type="entry name" value="FI04487P"/>
    <property type="match status" value="1"/>
</dbReference>